<keyword evidence="1" id="KW-1133">Transmembrane helix</keyword>
<feature type="transmembrane region" description="Helical" evidence="1">
    <location>
        <begin position="6"/>
        <end position="23"/>
    </location>
</feature>
<proteinExistence type="predicted"/>
<accession>A0A0E9SWP8</accession>
<reference evidence="2" key="2">
    <citation type="journal article" date="2015" name="Fish Shellfish Immunol.">
        <title>Early steps in the European eel (Anguilla anguilla)-Vibrio vulnificus interaction in the gills: Role of the RtxA13 toxin.</title>
        <authorList>
            <person name="Callol A."/>
            <person name="Pajuelo D."/>
            <person name="Ebbesson L."/>
            <person name="Teles M."/>
            <person name="MacKenzie S."/>
            <person name="Amaro C."/>
        </authorList>
    </citation>
    <scope>NUCLEOTIDE SEQUENCE</scope>
</reference>
<keyword evidence="1" id="KW-0812">Transmembrane</keyword>
<dbReference type="AlphaFoldDB" id="A0A0E9SWP8"/>
<keyword evidence="1" id="KW-0472">Membrane</keyword>
<name>A0A0E9SWP8_ANGAN</name>
<reference evidence="2" key="1">
    <citation type="submission" date="2014-11" db="EMBL/GenBank/DDBJ databases">
        <authorList>
            <person name="Amaro Gonzalez C."/>
        </authorList>
    </citation>
    <scope>NUCLEOTIDE SEQUENCE</scope>
</reference>
<evidence type="ECO:0000313" key="2">
    <source>
        <dbReference type="EMBL" id="JAH45721.1"/>
    </source>
</evidence>
<evidence type="ECO:0000256" key="1">
    <source>
        <dbReference type="SAM" id="Phobius"/>
    </source>
</evidence>
<sequence>MNNIPLTVGGILLPVHIFHFSFFSTQVKS</sequence>
<dbReference type="EMBL" id="GBXM01062856">
    <property type="protein sequence ID" value="JAH45721.1"/>
    <property type="molecule type" value="Transcribed_RNA"/>
</dbReference>
<organism evidence="2">
    <name type="scientific">Anguilla anguilla</name>
    <name type="common">European freshwater eel</name>
    <name type="synonym">Muraena anguilla</name>
    <dbReference type="NCBI Taxonomy" id="7936"/>
    <lineage>
        <taxon>Eukaryota</taxon>
        <taxon>Metazoa</taxon>
        <taxon>Chordata</taxon>
        <taxon>Craniata</taxon>
        <taxon>Vertebrata</taxon>
        <taxon>Euteleostomi</taxon>
        <taxon>Actinopterygii</taxon>
        <taxon>Neopterygii</taxon>
        <taxon>Teleostei</taxon>
        <taxon>Anguilliformes</taxon>
        <taxon>Anguillidae</taxon>
        <taxon>Anguilla</taxon>
    </lineage>
</organism>
<protein>
    <submittedName>
        <fullName evidence="2">Uncharacterized protein</fullName>
    </submittedName>
</protein>